<reference evidence="2 3" key="1">
    <citation type="journal article" date="2019" name="Int. J. Syst. Evol. Microbiol.">
        <title>The Global Catalogue of Microorganisms (GCM) 10K type strain sequencing project: providing services to taxonomists for standard genome sequencing and annotation.</title>
        <authorList>
            <consortium name="The Broad Institute Genomics Platform"/>
            <consortium name="The Broad Institute Genome Sequencing Center for Infectious Disease"/>
            <person name="Wu L."/>
            <person name="Ma J."/>
        </authorList>
    </citation>
    <scope>NUCLEOTIDE SEQUENCE [LARGE SCALE GENOMIC DNA]</scope>
    <source>
        <strain evidence="2 3">JCM 10671</strain>
    </source>
</reference>
<proteinExistence type="predicted"/>
<evidence type="ECO:0000256" key="1">
    <source>
        <dbReference type="SAM" id="MobiDB-lite"/>
    </source>
</evidence>
<feature type="region of interest" description="Disordered" evidence="1">
    <location>
        <begin position="29"/>
        <end position="52"/>
    </location>
</feature>
<dbReference type="Proteomes" id="UP001500957">
    <property type="component" value="Unassembled WGS sequence"/>
</dbReference>
<name>A0ABN1GFF0_9ACTN</name>
<protein>
    <recommendedName>
        <fullName evidence="4">Secreted protein</fullName>
    </recommendedName>
</protein>
<accession>A0ABN1GFF0</accession>
<evidence type="ECO:0000313" key="3">
    <source>
        <dbReference type="Proteomes" id="UP001500957"/>
    </source>
</evidence>
<dbReference type="EMBL" id="BAAAHE010000008">
    <property type="protein sequence ID" value="GAA0610360.1"/>
    <property type="molecule type" value="Genomic_DNA"/>
</dbReference>
<evidence type="ECO:0000313" key="2">
    <source>
        <dbReference type="EMBL" id="GAA0610360.1"/>
    </source>
</evidence>
<evidence type="ECO:0008006" key="4">
    <source>
        <dbReference type="Google" id="ProtNLM"/>
    </source>
</evidence>
<feature type="compositionally biased region" description="Low complexity" evidence="1">
    <location>
        <begin position="35"/>
        <end position="48"/>
    </location>
</feature>
<organism evidence="2 3">
    <name type="scientific">Sporichthya brevicatena</name>
    <dbReference type="NCBI Taxonomy" id="171442"/>
    <lineage>
        <taxon>Bacteria</taxon>
        <taxon>Bacillati</taxon>
        <taxon>Actinomycetota</taxon>
        <taxon>Actinomycetes</taxon>
        <taxon>Sporichthyales</taxon>
        <taxon>Sporichthyaceae</taxon>
        <taxon>Sporichthya</taxon>
    </lineage>
</organism>
<gene>
    <name evidence="2" type="ORF">GCM10009547_10490</name>
</gene>
<comment type="caution">
    <text evidence="2">The sequence shown here is derived from an EMBL/GenBank/DDBJ whole genome shotgun (WGS) entry which is preliminary data.</text>
</comment>
<dbReference type="RefSeq" id="WP_344602363.1">
    <property type="nucleotide sequence ID" value="NZ_BAAAHE010000008.1"/>
</dbReference>
<keyword evidence="3" id="KW-1185">Reference proteome</keyword>
<sequence>MTTSLASSPVLPIVMAGAAGLLVVGTFSSSATPNSQSQDSSPPAAQPALPTGANIPATCKGKACTIAFPKVGDYSSAFGQTVTLEQIYTDGAAVTVGATRIVSSLKVTNKDGGYALKIVKVAPTGVTVRVTQS</sequence>